<feature type="chain" id="PRO_5022704324" evidence="2">
    <location>
        <begin position="23"/>
        <end position="625"/>
    </location>
</feature>
<dbReference type="AlphaFoldDB" id="A0A5B0MEW3"/>
<feature type="signal peptide" evidence="2">
    <location>
        <begin position="1"/>
        <end position="22"/>
    </location>
</feature>
<feature type="region of interest" description="Disordered" evidence="1">
    <location>
        <begin position="241"/>
        <end position="303"/>
    </location>
</feature>
<evidence type="ECO:0000256" key="2">
    <source>
        <dbReference type="SAM" id="SignalP"/>
    </source>
</evidence>
<name>A0A5B0MEW3_PUCGR</name>
<keyword evidence="2" id="KW-0732">Signal</keyword>
<dbReference type="EMBL" id="VSWC01000157">
    <property type="protein sequence ID" value="KAA1075201.1"/>
    <property type="molecule type" value="Genomic_DNA"/>
</dbReference>
<gene>
    <name evidence="3" type="ORF">PGT21_031001</name>
</gene>
<dbReference type="OrthoDB" id="2507691at2759"/>
<organism evidence="3 4">
    <name type="scientific">Puccinia graminis f. sp. tritici</name>
    <dbReference type="NCBI Taxonomy" id="56615"/>
    <lineage>
        <taxon>Eukaryota</taxon>
        <taxon>Fungi</taxon>
        <taxon>Dikarya</taxon>
        <taxon>Basidiomycota</taxon>
        <taxon>Pucciniomycotina</taxon>
        <taxon>Pucciniomycetes</taxon>
        <taxon>Pucciniales</taxon>
        <taxon>Pucciniaceae</taxon>
        <taxon>Puccinia</taxon>
    </lineage>
</organism>
<comment type="caution">
    <text evidence="3">The sequence shown here is derived from an EMBL/GenBank/DDBJ whole genome shotgun (WGS) entry which is preliminary data.</text>
</comment>
<feature type="compositionally biased region" description="Polar residues" evidence="1">
    <location>
        <begin position="269"/>
        <end position="283"/>
    </location>
</feature>
<evidence type="ECO:0000313" key="3">
    <source>
        <dbReference type="EMBL" id="KAA1075201.1"/>
    </source>
</evidence>
<accession>A0A5B0MEW3</accession>
<reference evidence="3 4" key="1">
    <citation type="submission" date="2019-05" db="EMBL/GenBank/DDBJ databases">
        <title>Emergence of the Ug99 lineage of the wheat stem rust pathogen through somatic hybridization.</title>
        <authorList>
            <person name="Li F."/>
            <person name="Upadhyaya N.M."/>
            <person name="Sperschneider J."/>
            <person name="Matny O."/>
            <person name="Nguyen-Phuc H."/>
            <person name="Mago R."/>
            <person name="Raley C."/>
            <person name="Miller M.E."/>
            <person name="Silverstein K.A.T."/>
            <person name="Henningsen E."/>
            <person name="Hirsch C.D."/>
            <person name="Visser B."/>
            <person name="Pretorius Z.A."/>
            <person name="Steffenson B.J."/>
            <person name="Schwessinger B."/>
            <person name="Dodds P.N."/>
            <person name="Figueroa M."/>
        </authorList>
    </citation>
    <scope>NUCLEOTIDE SEQUENCE [LARGE SCALE GENOMIC DNA]</scope>
    <source>
        <strain evidence="3">21-0</strain>
    </source>
</reference>
<proteinExistence type="predicted"/>
<dbReference type="Proteomes" id="UP000324748">
    <property type="component" value="Unassembled WGS sequence"/>
</dbReference>
<evidence type="ECO:0000313" key="4">
    <source>
        <dbReference type="Proteomes" id="UP000324748"/>
    </source>
</evidence>
<sequence length="625" mass="71569">MKLGVQFYPIFILEWAALPITASLPLAKDINMAAPSHPKYRLPDLNESLQDDEQLTDQASCFLDTRPSPVQIPTTHLGSEHGQASSQFSASTIQAEAIHMSIRTFQAGFFEHRPPSTPVPEGTQAGSKEKAVLSEPWKYNPAAEAPSMKRLKRLDGKQTTGSREESKKALRMLLPKPDFGAKEAPVFSRFPATIQTYPIPSTSSNFFQSAPLKRKTNLNPAVDQAQHSSFIQEKFEGNISGSEAKRLQQPRILPEKKKVYHPRKIAPEATSSKSKRLQSNVDGQTKRKRGRPKKQASALDDSDQIAVEKQKRIRDDDELFDLHDWNFIRETGQSELEKNEAVHINPQTGFPKGSQPNRVLQTLRDAISFQFKPGEFYIPLNHENQFFSKWRTWIRNEFVFPKRYSDHFIRKGLFWTMYDKINSQVKFDGYPIYSNGIIGLVSSNIERFSQISRNPLPRERIEVIISIVGESTKAATLLILVYLSIFREIKGGIVRSDTIEEILTTLAEVWRSIGDENPWKFIQEFEWASGLIELLSTGKTYDNSTYKGSSAKVMNYRVAWDLVEYWTKRTTRVGKDGVTKKKRYFSRHVMELINKMVFYLNHDTIIKRVEVYKQRREKKLASGLS</sequence>
<keyword evidence="4" id="KW-1185">Reference proteome</keyword>
<protein>
    <submittedName>
        <fullName evidence="3">Uncharacterized protein</fullName>
    </submittedName>
</protein>
<evidence type="ECO:0000256" key="1">
    <source>
        <dbReference type="SAM" id="MobiDB-lite"/>
    </source>
</evidence>